<dbReference type="RefSeq" id="WP_276108532.1">
    <property type="nucleotide sequence ID" value="NZ_JARJBB010000004.1"/>
</dbReference>
<evidence type="ECO:0000259" key="2">
    <source>
        <dbReference type="PROSITE" id="PS50113"/>
    </source>
</evidence>
<dbReference type="InterPro" id="IPR013655">
    <property type="entry name" value="PAS_fold_3"/>
</dbReference>
<dbReference type="Gene3D" id="3.30.450.40">
    <property type="match status" value="1"/>
</dbReference>
<sequence length="816" mass="85914">MSNVVREGATTRRTRTLRAELALGSITSGPSSPDRARRVLEQALVFSGSAFAAVYATGGDRGELLCLCESAGVPRSLYGLRDSYPIEGSAPASGALRTGRPVWLGPEELAGCADARRMPAGDVCLAVLPLPGGSGCLLAVTESPGGFDSEDRACLELIAAAVACPAPAETADAGDLPPHAFSLAMDSGRVDVGDGILGLFGLGRAAFDGKVETLLSLTVPDDLPSLMSVVEADHMSIGERELEFRILQPTGPPRWVRLRGRLLAGGEGRPARLTGTLADASAARSGVTDVARVQRLAATLAIAGTVRDVSQAVVAALRKPLRADRIALAELENDRLVVTVLDPPDPESWPELWRLEWRSEWPDAPVRAMPTLAAALREGRAQIWPAGTALEPALADVGPGGLAVLPLPGGSRMAGACLIGWDAPHDFGSDERALLTASATLAGQALMRAHAFDAEHELVGMLQRTLLPRRLPKLPGAEAVARYLPATAGLEVGGDWYDVIPLPDHHVALVIGDVQGHSAGAATLMGQMRTALRAYAAEGHPPDVVVSHSNRLLLEMGTDLFATCAYVDVDMEAGSAWCVRAGHLPPVLRHPDGTVEVVEGEGGPPLGVVQQAAFPMTPLRFQPGTVLALTTDGLVEAPGTDIDDGMDRLGRALAGADPAHLGLVADALLAGARRSDDIALLLMRYDGMAVRPLRESWTVWRVPEAVRHARRFTRRTLRSWGVADQGDAVLLIVSELVTNALVHTEGQVRLDLVLVNHRLRVAVADGSPRTPVKPTSIGWEATGGRGILLVEAMSAAWGSLPLGGGKQVWSEIVLDH</sequence>
<dbReference type="InterPro" id="IPR052016">
    <property type="entry name" value="Bact_Sigma-Reg"/>
</dbReference>
<dbReference type="InterPro" id="IPR036890">
    <property type="entry name" value="HATPase_C_sf"/>
</dbReference>
<gene>
    <name evidence="3" type="ORF">P3H78_10105</name>
</gene>
<dbReference type="Gene3D" id="3.30.565.10">
    <property type="entry name" value="Histidine kinase-like ATPase, C-terminal domain"/>
    <property type="match status" value="1"/>
</dbReference>
<dbReference type="Gene3D" id="3.60.40.10">
    <property type="entry name" value="PPM-type phosphatase domain"/>
    <property type="match status" value="1"/>
</dbReference>
<dbReference type="PANTHER" id="PTHR43156:SF2">
    <property type="entry name" value="STAGE II SPORULATION PROTEIN E"/>
    <property type="match status" value="1"/>
</dbReference>
<proteinExistence type="predicted"/>
<evidence type="ECO:0000256" key="1">
    <source>
        <dbReference type="ARBA" id="ARBA00022801"/>
    </source>
</evidence>
<keyword evidence="1" id="KW-0378">Hydrolase</keyword>
<dbReference type="Pfam" id="PF13581">
    <property type="entry name" value="HATPase_c_2"/>
    <property type="match status" value="1"/>
</dbReference>
<dbReference type="SMART" id="SM00065">
    <property type="entry name" value="GAF"/>
    <property type="match status" value="1"/>
</dbReference>
<comment type="caution">
    <text evidence="3">The sequence shown here is derived from an EMBL/GenBank/DDBJ whole genome shotgun (WGS) entry which is preliminary data.</text>
</comment>
<dbReference type="InterPro" id="IPR001932">
    <property type="entry name" value="PPM-type_phosphatase-like_dom"/>
</dbReference>
<name>A0ABT6A2V1_9ACTN</name>
<protein>
    <submittedName>
        <fullName evidence="3">SpoIIE family protein phosphatase</fullName>
    </submittedName>
</protein>
<dbReference type="SUPFAM" id="SSF55785">
    <property type="entry name" value="PYP-like sensor domain (PAS domain)"/>
    <property type="match status" value="1"/>
</dbReference>
<dbReference type="PANTHER" id="PTHR43156">
    <property type="entry name" value="STAGE II SPORULATION PROTEIN E-RELATED"/>
    <property type="match status" value="1"/>
</dbReference>
<reference evidence="3 4" key="1">
    <citation type="submission" date="2023-03" db="EMBL/GenBank/DDBJ databases">
        <title>Draft genome sequence of Streptomyces sp. K1PA1 isolated from peat swamp forest in Thailand.</title>
        <authorList>
            <person name="Klaysubun C."/>
            <person name="Duangmal K."/>
        </authorList>
    </citation>
    <scope>NUCLEOTIDE SEQUENCE [LARGE SCALE GENOMIC DNA]</scope>
    <source>
        <strain evidence="3 4">K1PA1</strain>
    </source>
</reference>
<dbReference type="CDD" id="cd16936">
    <property type="entry name" value="HATPase_RsbW-like"/>
    <property type="match status" value="1"/>
</dbReference>
<dbReference type="SUPFAM" id="SSF55781">
    <property type="entry name" value="GAF domain-like"/>
    <property type="match status" value="2"/>
</dbReference>
<organism evidence="3 4">
    <name type="scientific">Streptomyces tropicalis</name>
    <dbReference type="NCBI Taxonomy" id="3034234"/>
    <lineage>
        <taxon>Bacteria</taxon>
        <taxon>Bacillati</taxon>
        <taxon>Actinomycetota</taxon>
        <taxon>Actinomycetes</taxon>
        <taxon>Kitasatosporales</taxon>
        <taxon>Streptomycetaceae</taxon>
        <taxon>Streptomyces</taxon>
    </lineage>
</organism>
<dbReference type="InterPro" id="IPR000700">
    <property type="entry name" value="PAS-assoc_C"/>
</dbReference>
<dbReference type="SMART" id="SM00331">
    <property type="entry name" value="PP2C_SIG"/>
    <property type="match status" value="1"/>
</dbReference>
<dbReference type="InterPro" id="IPR000014">
    <property type="entry name" value="PAS"/>
</dbReference>
<dbReference type="Proteomes" id="UP001221150">
    <property type="component" value="Unassembled WGS sequence"/>
</dbReference>
<dbReference type="Gene3D" id="3.30.450.20">
    <property type="entry name" value="PAS domain"/>
    <property type="match status" value="1"/>
</dbReference>
<evidence type="ECO:0000313" key="4">
    <source>
        <dbReference type="Proteomes" id="UP001221150"/>
    </source>
</evidence>
<dbReference type="InterPro" id="IPR036457">
    <property type="entry name" value="PPM-type-like_dom_sf"/>
</dbReference>
<dbReference type="InterPro" id="IPR035965">
    <property type="entry name" value="PAS-like_dom_sf"/>
</dbReference>
<dbReference type="EMBL" id="JARJBB010000004">
    <property type="protein sequence ID" value="MDF3298980.1"/>
    <property type="molecule type" value="Genomic_DNA"/>
</dbReference>
<feature type="domain" description="PAC" evidence="2">
    <location>
        <begin position="240"/>
        <end position="292"/>
    </location>
</feature>
<dbReference type="SUPFAM" id="SSF81606">
    <property type="entry name" value="PP2C-like"/>
    <property type="match status" value="1"/>
</dbReference>
<keyword evidence="4" id="KW-1185">Reference proteome</keyword>
<dbReference type="Pfam" id="PF08447">
    <property type="entry name" value="PAS_3"/>
    <property type="match status" value="1"/>
</dbReference>
<dbReference type="CDD" id="cd00130">
    <property type="entry name" value="PAS"/>
    <property type="match status" value="1"/>
</dbReference>
<dbReference type="Pfam" id="PF07228">
    <property type="entry name" value="SpoIIE"/>
    <property type="match status" value="1"/>
</dbReference>
<dbReference type="InterPro" id="IPR003018">
    <property type="entry name" value="GAF"/>
</dbReference>
<dbReference type="Pfam" id="PF13185">
    <property type="entry name" value="GAF_2"/>
    <property type="match status" value="1"/>
</dbReference>
<dbReference type="InterPro" id="IPR029016">
    <property type="entry name" value="GAF-like_dom_sf"/>
</dbReference>
<evidence type="ECO:0000313" key="3">
    <source>
        <dbReference type="EMBL" id="MDF3298980.1"/>
    </source>
</evidence>
<accession>A0ABT6A2V1</accession>
<dbReference type="PROSITE" id="PS50113">
    <property type="entry name" value="PAC"/>
    <property type="match status" value="1"/>
</dbReference>
<dbReference type="InterPro" id="IPR003594">
    <property type="entry name" value="HATPase_dom"/>
</dbReference>
<dbReference type="SUPFAM" id="SSF55874">
    <property type="entry name" value="ATPase domain of HSP90 chaperone/DNA topoisomerase II/histidine kinase"/>
    <property type="match status" value="1"/>
</dbReference>